<accession>A0A9P5Z4J7</accession>
<proteinExistence type="predicted"/>
<comment type="caution">
    <text evidence="1">The sequence shown here is derived from an EMBL/GenBank/DDBJ whole genome shotgun (WGS) entry which is preliminary data.</text>
</comment>
<name>A0A9P5Z4J7_9AGAR</name>
<dbReference type="Proteomes" id="UP000807469">
    <property type="component" value="Unassembled WGS sequence"/>
</dbReference>
<sequence length="182" mass="20920">MLHSSLYGKVIHLEPNTLHICMTMLLAQPGLFHWSLYMVDTNGIATRYHWTTDVARASRDLPYEHFQYYTVNPVMEINDTLNQNLAFIRLDAYQLKPDTTPESFALHIQGIFETSYNNVRQNREAKISCRTWLLAALQKLRQVGYLALTSEEVCSLERKAINIAKEVEDNIAESITVKVTSI</sequence>
<gene>
    <name evidence="1" type="ORF">BDN70DRAFT_878340</name>
</gene>
<protein>
    <submittedName>
        <fullName evidence="1">Uncharacterized protein</fullName>
    </submittedName>
</protein>
<dbReference type="EMBL" id="MU155205">
    <property type="protein sequence ID" value="KAF9479810.1"/>
    <property type="molecule type" value="Genomic_DNA"/>
</dbReference>
<dbReference type="OrthoDB" id="2603374at2759"/>
<organism evidence="1 2">
    <name type="scientific">Pholiota conissans</name>
    <dbReference type="NCBI Taxonomy" id="109636"/>
    <lineage>
        <taxon>Eukaryota</taxon>
        <taxon>Fungi</taxon>
        <taxon>Dikarya</taxon>
        <taxon>Basidiomycota</taxon>
        <taxon>Agaricomycotina</taxon>
        <taxon>Agaricomycetes</taxon>
        <taxon>Agaricomycetidae</taxon>
        <taxon>Agaricales</taxon>
        <taxon>Agaricineae</taxon>
        <taxon>Strophariaceae</taxon>
        <taxon>Pholiota</taxon>
    </lineage>
</organism>
<evidence type="ECO:0000313" key="2">
    <source>
        <dbReference type="Proteomes" id="UP000807469"/>
    </source>
</evidence>
<dbReference type="AlphaFoldDB" id="A0A9P5Z4J7"/>
<keyword evidence="2" id="KW-1185">Reference proteome</keyword>
<evidence type="ECO:0000313" key="1">
    <source>
        <dbReference type="EMBL" id="KAF9479810.1"/>
    </source>
</evidence>
<reference evidence="1" key="1">
    <citation type="submission" date="2020-11" db="EMBL/GenBank/DDBJ databases">
        <authorList>
            <consortium name="DOE Joint Genome Institute"/>
            <person name="Ahrendt S."/>
            <person name="Riley R."/>
            <person name="Andreopoulos W."/>
            <person name="Labutti K."/>
            <person name="Pangilinan J."/>
            <person name="Ruiz-Duenas F.J."/>
            <person name="Barrasa J.M."/>
            <person name="Sanchez-Garcia M."/>
            <person name="Camarero S."/>
            <person name="Miyauchi S."/>
            <person name="Serrano A."/>
            <person name="Linde D."/>
            <person name="Babiker R."/>
            <person name="Drula E."/>
            <person name="Ayuso-Fernandez I."/>
            <person name="Pacheco R."/>
            <person name="Padilla G."/>
            <person name="Ferreira P."/>
            <person name="Barriuso J."/>
            <person name="Kellner H."/>
            <person name="Castanera R."/>
            <person name="Alfaro M."/>
            <person name="Ramirez L."/>
            <person name="Pisabarro A.G."/>
            <person name="Kuo A."/>
            <person name="Tritt A."/>
            <person name="Lipzen A."/>
            <person name="He G."/>
            <person name="Yan M."/>
            <person name="Ng V."/>
            <person name="Cullen D."/>
            <person name="Martin F."/>
            <person name="Rosso M.-N."/>
            <person name="Henrissat B."/>
            <person name="Hibbett D."/>
            <person name="Martinez A.T."/>
            <person name="Grigoriev I.V."/>
        </authorList>
    </citation>
    <scope>NUCLEOTIDE SEQUENCE</scope>
    <source>
        <strain evidence="1">CIRM-BRFM 674</strain>
    </source>
</reference>